<gene>
    <name evidence="6" type="ORF">KUTeg_019785</name>
</gene>
<evidence type="ECO:0000256" key="1">
    <source>
        <dbReference type="ARBA" id="ARBA00004141"/>
    </source>
</evidence>
<organism evidence="6 7">
    <name type="scientific">Tegillarca granosa</name>
    <name type="common">Malaysian cockle</name>
    <name type="synonym">Anadara granosa</name>
    <dbReference type="NCBI Taxonomy" id="220873"/>
    <lineage>
        <taxon>Eukaryota</taxon>
        <taxon>Metazoa</taxon>
        <taxon>Spiralia</taxon>
        <taxon>Lophotrochozoa</taxon>
        <taxon>Mollusca</taxon>
        <taxon>Bivalvia</taxon>
        <taxon>Autobranchia</taxon>
        <taxon>Pteriomorphia</taxon>
        <taxon>Arcoida</taxon>
        <taxon>Arcoidea</taxon>
        <taxon>Arcidae</taxon>
        <taxon>Tegillarca</taxon>
    </lineage>
</organism>
<reference evidence="6 7" key="1">
    <citation type="submission" date="2022-12" db="EMBL/GenBank/DDBJ databases">
        <title>Chromosome-level genome of Tegillarca granosa.</title>
        <authorList>
            <person name="Kim J."/>
        </authorList>
    </citation>
    <scope>NUCLEOTIDE SEQUENCE [LARGE SCALE GENOMIC DNA]</scope>
    <source>
        <strain evidence="6">Teg-2019</strain>
        <tissue evidence="6">Adductor muscle</tissue>
    </source>
</reference>
<dbReference type="Proteomes" id="UP001217089">
    <property type="component" value="Unassembled WGS sequence"/>
</dbReference>
<name>A0ABQ9EFJ0_TEGGR</name>
<evidence type="ECO:0000256" key="5">
    <source>
        <dbReference type="SAM" id="Phobius"/>
    </source>
</evidence>
<evidence type="ECO:0000313" key="7">
    <source>
        <dbReference type="Proteomes" id="UP001217089"/>
    </source>
</evidence>
<proteinExistence type="predicted"/>
<dbReference type="Pfam" id="PF00083">
    <property type="entry name" value="Sugar_tr"/>
    <property type="match status" value="1"/>
</dbReference>
<accession>A0ABQ9EFJ0</accession>
<dbReference type="PANTHER" id="PTHR24064">
    <property type="entry name" value="SOLUTE CARRIER FAMILY 22 MEMBER"/>
    <property type="match status" value="1"/>
</dbReference>
<protein>
    <recommendedName>
        <fullName evidence="8">Major facilitator superfamily (MFS) profile domain-containing protein</fullName>
    </recommendedName>
</protein>
<feature type="transmembrane region" description="Helical" evidence="5">
    <location>
        <begin position="172"/>
        <end position="195"/>
    </location>
</feature>
<evidence type="ECO:0000256" key="3">
    <source>
        <dbReference type="ARBA" id="ARBA00022989"/>
    </source>
</evidence>
<feature type="transmembrane region" description="Helical" evidence="5">
    <location>
        <begin position="393"/>
        <end position="414"/>
    </location>
</feature>
<keyword evidence="3 5" id="KW-1133">Transmembrane helix</keyword>
<feature type="transmembrane region" description="Helical" evidence="5">
    <location>
        <begin position="264"/>
        <end position="282"/>
    </location>
</feature>
<comment type="caution">
    <text evidence="6">The sequence shown here is derived from an EMBL/GenBank/DDBJ whole genome shotgun (WGS) entry which is preliminary data.</text>
</comment>
<comment type="subcellular location">
    <subcellularLocation>
        <location evidence="1">Membrane</location>
        <topology evidence="1">Multi-pass membrane protein</topology>
    </subcellularLocation>
</comment>
<evidence type="ECO:0008006" key="8">
    <source>
        <dbReference type="Google" id="ProtNLM"/>
    </source>
</evidence>
<dbReference type="EMBL" id="JARBDR010000917">
    <property type="protein sequence ID" value="KAJ8303389.1"/>
    <property type="molecule type" value="Genomic_DNA"/>
</dbReference>
<evidence type="ECO:0000313" key="6">
    <source>
        <dbReference type="EMBL" id="KAJ8303389.1"/>
    </source>
</evidence>
<feature type="transmembrane region" description="Helical" evidence="5">
    <location>
        <begin position="40"/>
        <end position="62"/>
    </location>
</feature>
<dbReference type="Gene3D" id="1.20.1250.20">
    <property type="entry name" value="MFS general substrate transporter like domains"/>
    <property type="match status" value="1"/>
</dbReference>
<dbReference type="InterPro" id="IPR005828">
    <property type="entry name" value="MFS_sugar_transport-like"/>
</dbReference>
<keyword evidence="7" id="KW-1185">Reference proteome</keyword>
<dbReference type="SUPFAM" id="SSF103473">
    <property type="entry name" value="MFS general substrate transporter"/>
    <property type="match status" value="1"/>
</dbReference>
<dbReference type="InterPro" id="IPR036259">
    <property type="entry name" value="MFS_trans_sf"/>
</dbReference>
<keyword evidence="4 5" id="KW-0472">Membrane</keyword>
<evidence type="ECO:0000256" key="2">
    <source>
        <dbReference type="ARBA" id="ARBA00022692"/>
    </source>
</evidence>
<feature type="transmembrane region" description="Helical" evidence="5">
    <location>
        <begin position="288"/>
        <end position="306"/>
    </location>
</feature>
<feature type="transmembrane region" description="Helical" evidence="5">
    <location>
        <begin position="226"/>
        <end position="252"/>
    </location>
</feature>
<evidence type="ECO:0000256" key="4">
    <source>
        <dbReference type="ARBA" id="ARBA00023136"/>
    </source>
</evidence>
<keyword evidence="2 5" id="KW-0812">Transmembrane</keyword>
<feature type="transmembrane region" description="Helical" evidence="5">
    <location>
        <begin position="454"/>
        <end position="476"/>
    </location>
</feature>
<feature type="transmembrane region" description="Helical" evidence="5">
    <location>
        <begin position="202"/>
        <end position="220"/>
    </location>
</feature>
<feature type="transmembrane region" description="Helical" evidence="5">
    <location>
        <begin position="426"/>
        <end position="447"/>
    </location>
</feature>
<sequence length="482" mass="54352">MTVKEANNKQIKENGRKENKNIPFDDLLEKLGKFGRYQKILYILIVLPIICHSFPSMSWTFILGKHDHRCAMSELLNDSYQPYGEERTAVNNNSEGDIVVETYSQCTIITNNNHTNITATKKCDRWVYDKSVFQTTVISDVGSLSANRSHRTSKKPCIFSMVCDNVILQSHAAMVSSLGSLFGCMTFMSLADVCFSIGRKPVLCSALILMFVFDLVTAWAPSFLVYGIFTFIYGMAGSTYWGIAVITGLELVHPSKREIAGVSMNYFWCFGEYILAGFAYLLRNWRDLQIATASLFGLFIFYYFLLDESPRWLLAKGRNKEAHVIIRKIAKWNKVELTEDVIEAVYDPIDPNENVTLLSACRHVLGSPKVMFWLAILSGKKRKLKCPTIETRICVQIIISMTALFVLYLSYVGITLNIAVLGENVYLEFLFSGIVEIIGYILCYVMLNRVGRRPVLCTSMIVGGLASFCVIFTVTVGRDAVV</sequence>